<dbReference type="InterPro" id="IPR006035">
    <property type="entry name" value="Ureohydrolase"/>
</dbReference>
<dbReference type="Proteomes" id="UP000297983">
    <property type="component" value="Unassembled WGS sequence"/>
</dbReference>
<sequence length="121" mass="13334">MTSNDGQHSLPAILRAVRDEIIGPVGTSTVLRCSGLAAFAFLLRLAENERADIAVLGAAFDSGVTFRPDARFGTAHMREASRMRRSYHPEVRAYPFGVKHELITLLSRLLQEPSRDTDQPA</sequence>
<dbReference type="InterPro" id="IPR023696">
    <property type="entry name" value="Ureohydrolase_dom_sf"/>
</dbReference>
<reference evidence="1 2" key="1">
    <citation type="submission" date="2019-03" db="EMBL/GenBank/DDBJ databases">
        <title>Genomics of glacier-inhabiting Cryobacterium strains.</title>
        <authorList>
            <person name="Liu Q."/>
            <person name="Xin Y.-H."/>
        </authorList>
    </citation>
    <scope>NUCLEOTIDE SEQUENCE [LARGE SCALE GENOMIC DNA]</scope>
    <source>
        <strain evidence="1 2">Hz16</strain>
    </source>
</reference>
<dbReference type="SUPFAM" id="SSF52768">
    <property type="entry name" value="Arginase/deacetylase"/>
    <property type="match status" value="1"/>
</dbReference>
<dbReference type="AlphaFoldDB" id="A0A4R9ATH8"/>
<protein>
    <submittedName>
        <fullName evidence="1">Uncharacterized protein</fullName>
    </submittedName>
</protein>
<dbReference type="Gene3D" id="3.40.800.10">
    <property type="entry name" value="Ureohydrolase domain"/>
    <property type="match status" value="1"/>
</dbReference>
<proteinExistence type="predicted"/>
<dbReference type="EMBL" id="SOHL01000026">
    <property type="protein sequence ID" value="TFD68567.1"/>
    <property type="molecule type" value="Genomic_DNA"/>
</dbReference>
<evidence type="ECO:0000313" key="2">
    <source>
        <dbReference type="Proteomes" id="UP000297983"/>
    </source>
</evidence>
<accession>A0A4R9ATH8</accession>
<keyword evidence="2" id="KW-1185">Reference proteome</keyword>
<comment type="caution">
    <text evidence="1">The sequence shown here is derived from an EMBL/GenBank/DDBJ whole genome shotgun (WGS) entry which is preliminary data.</text>
</comment>
<evidence type="ECO:0000313" key="1">
    <source>
        <dbReference type="EMBL" id="TFD68567.1"/>
    </source>
</evidence>
<gene>
    <name evidence="1" type="ORF">E3T50_13150</name>
</gene>
<dbReference type="GO" id="GO:0016813">
    <property type="term" value="F:hydrolase activity, acting on carbon-nitrogen (but not peptide) bonds, in linear amidines"/>
    <property type="evidence" value="ECO:0007669"/>
    <property type="project" value="UniProtKB-ARBA"/>
</dbReference>
<dbReference type="Pfam" id="PF00491">
    <property type="entry name" value="Arginase"/>
    <property type="match status" value="1"/>
</dbReference>
<dbReference type="RefSeq" id="WP_134552491.1">
    <property type="nucleotide sequence ID" value="NZ_SOHL01000026.1"/>
</dbReference>
<organism evidence="1 2">
    <name type="scientific">Cryobacterium gelidum</name>
    <dbReference type="NCBI Taxonomy" id="1259164"/>
    <lineage>
        <taxon>Bacteria</taxon>
        <taxon>Bacillati</taxon>
        <taxon>Actinomycetota</taxon>
        <taxon>Actinomycetes</taxon>
        <taxon>Micrococcales</taxon>
        <taxon>Microbacteriaceae</taxon>
        <taxon>Cryobacterium</taxon>
    </lineage>
</organism>
<name>A0A4R9ATH8_9MICO</name>
<dbReference type="GO" id="GO:0046872">
    <property type="term" value="F:metal ion binding"/>
    <property type="evidence" value="ECO:0007669"/>
    <property type="project" value="InterPro"/>
</dbReference>